<accession>A0A5B1CFD6</accession>
<dbReference type="AlphaFoldDB" id="A0A5B1CFD6"/>
<evidence type="ECO:0000256" key="1">
    <source>
        <dbReference type="SAM" id="Phobius"/>
    </source>
</evidence>
<organism evidence="2 3">
    <name type="scientific">Rubripirellula obstinata</name>
    <dbReference type="NCBI Taxonomy" id="406547"/>
    <lineage>
        <taxon>Bacteria</taxon>
        <taxon>Pseudomonadati</taxon>
        <taxon>Planctomycetota</taxon>
        <taxon>Planctomycetia</taxon>
        <taxon>Pirellulales</taxon>
        <taxon>Pirellulaceae</taxon>
        <taxon>Rubripirellula</taxon>
    </lineage>
</organism>
<proteinExistence type="predicted"/>
<keyword evidence="1" id="KW-0812">Transmembrane</keyword>
<feature type="transmembrane region" description="Helical" evidence="1">
    <location>
        <begin position="21"/>
        <end position="38"/>
    </location>
</feature>
<dbReference type="Proteomes" id="UP000322699">
    <property type="component" value="Unassembled WGS sequence"/>
</dbReference>
<reference evidence="2 3" key="1">
    <citation type="submission" date="2019-08" db="EMBL/GenBank/DDBJ databases">
        <title>Deep-cultivation of Planctomycetes and their phenomic and genomic characterization uncovers novel biology.</title>
        <authorList>
            <person name="Wiegand S."/>
            <person name="Jogler M."/>
            <person name="Boedeker C."/>
            <person name="Pinto D."/>
            <person name="Vollmers J."/>
            <person name="Rivas-Marin E."/>
            <person name="Kohn T."/>
            <person name="Peeters S.H."/>
            <person name="Heuer A."/>
            <person name="Rast P."/>
            <person name="Oberbeckmann S."/>
            <person name="Bunk B."/>
            <person name="Jeske O."/>
            <person name="Meyerdierks A."/>
            <person name="Storesund J.E."/>
            <person name="Kallscheuer N."/>
            <person name="Luecker S."/>
            <person name="Lage O.M."/>
            <person name="Pohl T."/>
            <person name="Merkel B.J."/>
            <person name="Hornburger P."/>
            <person name="Mueller R.-W."/>
            <person name="Bruemmer F."/>
            <person name="Labrenz M."/>
            <person name="Spormann A.M."/>
            <person name="Op Den Camp H."/>
            <person name="Overmann J."/>
            <person name="Amann R."/>
            <person name="Jetten M.S.M."/>
            <person name="Mascher T."/>
            <person name="Medema M.H."/>
            <person name="Devos D.P."/>
            <person name="Kaster A.-K."/>
            <person name="Ovreas L."/>
            <person name="Rohde M."/>
            <person name="Galperin M.Y."/>
            <person name="Jogler C."/>
        </authorList>
    </citation>
    <scope>NUCLEOTIDE SEQUENCE [LARGE SCALE GENOMIC DNA]</scope>
    <source>
        <strain evidence="2 3">LF1</strain>
    </source>
</reference>
<dbReference type="EMBL" id="VRLW01000001">
    <property type="protein sequence ID" value="KAA1259246.1"/>
    <property type="molecule type" value="Genomic_DNA"/>
</dbReference>
<comment type="caution">
    <text evidence="2">The sequence shown here is derived from an EMBL/GenBank/DDBJ whole genome shotgun (WGS) entry which is preliminary data.</text>
</comment>
<sequence length="56" mass="6424">MKSQPERVSRKLFRDSSYSRLNPGGISYGMLMGFAASLKYQASYSWILITHSFPYV</sequence>
<evidence type="ECO:0000313" key="3">
    <source>
        <dbReference type="Proteomes" id="UP000322699"/>
    </source>
</evidence>
<keyword evidence="1" id="KW-1133">Transmembrane helix</keyword>
<keyword evidence="3" id="KW-1185">Reference proteome</keyword>
<name>A0A5B1CFD6_9BACT</name>
<evidence type="ECO:0000313" key="2">
    <source>
        <dbReference type="EMBL" id="KAA1259246.1"/>
    </source>
</evidence>
<keyword evidence="1" id="KW-0472">Membrane</keyword>
<gene>
    <name evidence="2" type="ORF">LF1_17750</name>
</gene>
<protein>
    <submittedName>
        <fullName evidence="2">Uncharacterized protein</fullName>
    </submittedName>
</protein>